<feature type="region of interest" description="Disordered" evidence="1">
    <location>
        <begin position="1282"/>
        <end position="1327"/>
    </location>
</feature>
<proteinExistence type="predicted"/>
<dbReference type="Proteomes" id="UP001364617">
    <property type="component" value="Unassembled WGS sequence"/>
</dbReference>
<organism evidence="2 3">
    <name type="scientific">Phoxinus phoxinus</name>
    <name type="common">Eurasian minnow</name>
    <dbReference type="NCBI Taxonomy" id="58324"/>
    <lineage>
        <taxon>Eukaryota</taxon>
        <taxon>Metazoa</taxon>
        <taxon>Chordata</taxon>
        <taxon>Craniata</taxon>
        <taxon>Vertebrata</taxon>
        <taxon>Euteleostomi</taxon>
        <taxon>Actinopterygii</taxon>
        <taxon>Neopterygii</taxon>
        <taxon>Teleostei</taxon>
        <taxon>Ostariophysi</taxon>
        <taxon>Cypriniformes</taxon>
        <taxon>Leuciscidae</taxon>
        <taxon>Phoxininae</taxon>
        <taxon>Phoxinus</taxon>
    </lineage>
</organism>
<feature type="compositionally biased region" description="Polar residues" evidence="1">
    <location>
        <begin position="1002"/>
        <end position="1018"/>
    </location>
</feature>
<evidence type="ECO:0000313" key="3">
    <source>
        <dbReference type="Proteomes" id="UP001364617"/>
    </source>
</evidence>
<feature type="compositionally biased region" description="Polar residues" evidence="1">
    <location>
        <begin position="937"/>
        <end position="965"/>
    </location>
</feature>
<accession>A0AAN9DM00</accession>
<feature type="region of interest" description="Disordered" evidence="1">
    <location>
        <begin position="1414"/>
        <end position="1443"/>
    </location>
</feature>
<name>A0AAN9DM00_9TELE</name>
<dbReference type="InterPro" id="IPR028004">
    <property type="entry name" value="DUF4643"/>
</dbReference>
<evidence type="ECO:0000313" key="2">
    <source>
        <dbReference type="EMBL" id="KAK7176268.1"/>
    </source>
</evidence>
<evidence type="ECO:0000256" key="1">
    <source>
        <dbReference type="SAM" id="MobiDB-lite"/>
    </source>
</evidence>
<dbReference type="PANTHER" id="PTHR38004">
    <property type="entry name" value="PROLINE-RICH PROTEIN 33"/>
    <property type="match status" value="1"/>
</dbReference>
<feature type="compositionally biased region" description="Basic and acidic residues" evidence="1">
    <location>
        <begin position="1418"/>
        <end position="1428"/>
    </location>
</feature>
<feature type="compositionally biased region" description="Low complexity" evidence="1">
    <location>
        <begin position="1"/>
        <end position="16"/>
    </location>
</feature>
<feature type="region of interest" description="Disordered" evidence="1">
    <location>
        <begin position="1213"/>
        <end position="1266"/>
    </location>
</feature>
<dbReference type="EMBL" id="JAYKXH010000001">
    <property type="protein sequence ID" value="KAK7176268.1"/>
    <property type="molecule type" value="Genomic_DNA"/>
</dbReference>
<feature type="region of interest" description="Disordered" evidence="1">
    <location>
        <begin position="503"/>
        <end position="528"/>
    </location>
</feature>
<feature type="compositionally biased region" description="Polar residues" evidence="1">
    <location>
        <begin position="1434"/>
        <end position="1443"/>
    </location>
</feature>
<feature type="compositionally biased region" description="Basic residues" evidence="1">
    <location>
        <begin position="35"/>
        <end position="45"/>
    </location>
</feature>
<reference evidence="2 3" key="1">
    <citation type="submission" date="2024-02" db="EMBL/GenBank/DDBJ databases">
        <title>Chromosome-level genome assembly of the Eurasian Minnow (Phoxinus phoxinus).</title>
        <authorList>
            <person name="Oriowo T.O."/>
            <person name="Martin S."/>
            <person name="Stange M."/>
            <person name="Chrysostomakis Y."/>
            <person name="Brown T."/>
            <person name="Winkler S."/>
            <person name="Kukowka S."/>
            <person name="Myers E.W."/>
            <person name="Bohne A."/>
        </authorList>
    </citation>
    <scope>NUCLEOTIDE SEQUENCE [LARGE SCALE GENOMIC DNA]</scope>
    <source>
        <strain evidence="2">ZFMK-TIS-60720</strain>
        <tissue evidence="2">Whole Organism</tissue>
    </source>
</reference>
<feature type="compositionally biased region" description="Polar residues" evidence="1">
    <location>
        <begin position="505"/>
        <end position="527"/>
    </location>
</feature>
<comment type="caution">
    <text evidence="2">The sequence shown here is derived from an EMBL/GenBank/DDBJ whole genome shotgun (WGS) entry which is preliminary data.</text>
</comment>
<sequence>MLMALSYGSQSSLLPQQYPPPLLPKPGRDNARLQKLLKKSVKKKVSSSSQTPIPFRSNLSPVNEASPDLEHSDHSTPPRTPETPLFSRTLESRYSSSSPFCLRSPSPYFYPTNSSHYSSTPTLSAQSYSYPARSLEHQIAPLYTCSSILFDDDSEQATDADPDSSFEIAFSQTLQSSSSRVRVPHGTFGEQQTYQASVQIQTPHLAPVRPPAPNLTSACAPGSQTQPSISQVPVSQSNVEGYKNVAPALITHPSLTNSHVMKTAGAQVTTSTMEKFAAFPQTTIYTPKTSFYKISNPPIQDSWAYGSALQGEASSIAKNPVIDVKKNSGTRYQFQTPPCQINTHVSSVRPVFEASADNQPLFAFNSTLSSTMEARVSTENHQGPIPQNQWLQPPSLISVKAQSAAADHDDGLKKFAVDKITNSIPNGVVFATGLKPLISHAYSEECLTPKISKCEVSLSKTPTRASKSSSRACEVLTSPVIQEYPMTKTETSETCIMTPAKSVPTDASQETSMPAPSRNYQTPSTPVYWSPRPPARFVGSQKPLQNDINVSKRKSTYYGLTPAEYIAYGGIKMNSYGDLSLSKPEVPEDIENCMPKTPTKTSQKRLSIICDVNAEKSLADLEALKTSVAALPLQTAMTNQASNTVLVTDKTEIETINNPTSEIADQSLKERETIPGVQPRPLALNPEDAMYQGLQITPLRMIINPTAVAEAPRQLNSGSTDILTPPFAAEGKKMPTCPFPQVQSNIQNSNITGLLTKKFLSVQNMPLQTVQSETAHRFTYPKESFNPASVKMMQSHVSANQEQKTLSKSSLGTYSAVCDSSTAIITGNQLHNVINTNNEGFTVNKITTNLTNITDSRMPSADTKSYIKVPPDIKGAALLKPEETKSTARSRLGSSIFTDSKTEITRHEDSDKSCAANPVVLTKSDIFNHPSPPKTDIFNTKSPSKTEASQLANTFKSDASESGANKSEVLLNPNSTPPSLKSKDKNTEETKGQQKQKHDSNVKSISSPPNKRNASSKIPSDGQVFPPAPYSEALVTHLAMDKSSKQDNGNEDLIPISGVTKDPLINLESDLQVSNKTKTDSQAAFEVKIQSKSNNSTTLKRNSIKPSDNVPQDTKLNIDSVQSKSIKSDSQKALPCSIVKTFCKAPSVENSLAAMLLKAAKSLPLSSSEKSSVKSQTEAKISNMDVKAQHITTQDSKIDLTTVQVLKSDTSKPQKCLKGSLATEQQNEAVATEDGKFRKETLSEPTPDDQKRLNEPKSAQKPKGLKAKLSGWTRLKKHMVVEPDAPSFPEPDAEQNAQKADIKMSGKCKSARDKEQSSGGQDVVKKKDEPKVTNMWDAVLFHMFATKENIMKQIHSNKTEEERKNIEKDGQLVPSFVHRLPILLYSPRFDARKLKEAAAKPLNKIATTFERGLLNRKQKGEEPKDFNRTAKGFGTSTEIMADV</sequence>
<feature type="region of interest" description="Disordered" evidence="1">
    <location>
        <begin position="924"/>
        <end position="1028"/>
    </location>
</feature>
<feature type="compositionally biased region" description="Basic and acidic residues" evidence="1">
    <location>
        <begin position="981"/>
        <end position="1001"/>
    </location>
</feature>
<feature type="region of interest" description="Disordered" evidence="1">
    <location>
        <begin position="1"/>
        <end position="85"/>
    </location>
</feature>
<dbReference type="Pfam" id="PF15485">
    <property type="entry name" value="DUF4643"/>
    <property type="match status" value="1"/>
</dbReference>
<protein>
    <submittedName>
        <fullName evidence="2">Uncharacterized protein</fullName>
    </submittedName>
</protein>
<keyword evidence="3" id="KW-1185">Reference proteome</keyword>
<feature type="compositionally biased region" description="Basic and acidic residues" evidence="1">
    <location>
        <begin position="1233"/>
        <end position="1255"/>
    </location>
</feature>
<feature type="region of interest" description="Disordered" evidence="1">
    <location>
        <begin position="1093"/>
        <end position="1115"/>
    </location>
</feature>
<dbReference type="PANTHER" id="PTHR38004:SF1">
    <property type="entry name" value="PROLINE-RICH PROTEIN 33"/>
    <property type="match status" value="1"/>
</dbReference>
<feature type="compositionally biased region" description="Basic and acidic residues" evidence="1">
    <location>
        <begin position="1300"/>
        <end position="1316"/>
    </location>
</feature>
<gene>
    <name evidence="2" type="ORF">R3I93_000506</name>
</gene>